<keyword evidence="7" id="KW-1185">Reference proteome</keyword>
<name>A0A9P3H668_9FUNG</name>
<comment type="similarity">
    <text evidence="1">Belongs to the D-alanine--D-alanine ligase family.</text>
</comment>
<protein>
    <recommendedName>
        <fullName evidence="5">ATP-grasp domain-containing protein</fullName>
    </recommendedName>
</protein>
<sequence>MTPSAEKEPHATTGGQGSTWSIHVFAPCALVKDIDVEKDDIEHDDSYFIGTLDDGQRMATEWTPEARLSIKCAVDSIPNVLQYTWHYITLDSAERVLNSVQKSSQALLADPATQYVRTVVLNFTDGMETDGWPGITVIRGLERRHLAFTGADSKLYYLDSDKARIKRHLVASHSLTPGYCEVYSHEEDEARAKPLTDMSANPEEDDPPKSKDADEEEEEDEEQEMAHRAVVMEQLAKLTFPLLVKPANSSSSRGITSKSVVDTPEEAYIQAMETKRVWGPVYVEEYITGREFTALVSGSEATGIRVYKVLERVFRDKIPERERMLTHDMKWGDNNYGSDATVATASWWMQVCSDEDQTRLQAQAEAIYSSFGGNGYCRMDLREDHRTGKVYVVDVNANCSIDDDDDCAMGKILKSSGLTLGQFFTILMEDAVRTRDTLLQYSNTGKK</sequence>
<dbReference type="InterPro" id="IPR013815">
    <property type="entry name" value="ATP_grasp_subdomain_1"/>
</dbReference>
<dbReference type="OrthoDB" id="2013972at2759"/>
<keyword evidence="3" id="KW-0067">ATP-binding</keyword>
<evidence type="ECO:0000256" key="3">
    <source>
        <dbReference type="PROSITE-ProRule" id="PRU00409"/>
    </source>
</evidence>
<evidence type="ECO:0000313" key="6">
    <source>
        <dbReference type="EMBL" id="GJJ70904.1"/>
    </source>
</evidence>
<proteinExistence type="inferred from homology"/>
<feature type="compositionally biased region" description="Acidic residues" evidence="4">
    <location>
        <begin position="213"/>
        <end position="223"/>
    </location>
</feature>
<dbReference type="InterPro" id="IPR011761">
    <property type="entry name" value="ATP-grasp"/>
</dbReference>
<dbReference type="PANTHER" id="PTHR23132:SF23">
    <property type="entry name" value="D-ALANINE--D-ALANINE LIGASE B"/>
    <property type="match status" value="1"/>
</dbReference>
<dbReference type="Proteomes" id="UP000827284">
    <property type="component" value="Unassembled WGS sequence"/>
</dbReference>
<dbReference type="PANTHER" id="PTHR23132">
    <property type="entry name" value="D-ALANINE--D-ALANINE LIGASE"/>
    <property type="match status" value="1"/>
</dbReference>
<evidence type="ECO:0000313" key="7">
    <source>
        <dbReference type="Proteomes" id="UP000827284"/>
    </source>
</evidence>
<feature type="region of interest" description="Disordered" evidence="4">
    <location>
        <begin position="187"/>
        <end position="226"/>
    </location>
</feature>
<gene>
    <name evidence="6" type="ORF">EMPS_03254</name>
</gene>
<dbReference type="AlphaFoldDB" id="A0A9P3H668"/>
<dbReference type="SUPFAM" id="SSF56059">
    <property type="entry name" value="Glutathione synthetase ATP-binding domain-like"/>
    <property type="match status" value="1"/>
</dbReference>
<evidence type="ECO:0000259" key="5">
    <source>
        <dbReference type="PROSITE" id="PS50975"/>
    </source>
</evidence>
<dbReference type="EMBL" id="BQFW01000004">
    <property type="protein sequence ID" value="GJJ70904.1"/>
    <property type="molecule type" value="Genomic_DNA"/>
</dbReference>
<organism evidence="6 7">
    <name type="scientific">Entomortierella parvispora</name>
    <dbReference type="NCBI Taxonomy" id="205924"/>
    <lineage>
        <taxon>Eukaryota</taxon>
        <taxon>Fungi</taxon>
        <taxon>Fungi incertae sedis</taxon>
        <taxon>Mucoromycota</taxon>
        <taxon>Mortierellomycotina</taxon>
        <taxon>Mortierellomycetes</taxon>
        <taxon>Mortierellales</taxon>
        <taxon>Mortierellaceae</taxon>
        <taxon>Entomortierella</taxon>
    </lineage>
</organism>
<dbReference type="Gene3D" id="3.30.1490.20">
    <property type="entry name" value="ATP-grasp fold, A domain"/>
    <property type="match status" value="1"/>
</dbReference>
<dbReference type="GO" id="GO:0008716">
    <property type="term" value="F:D-alanine-D-alanine ligase activity"/>
    <property type="evidence" value="ECO:0007669"/>
    <property type="project" value="InterPro"/>
</dbReference>
<evidence type="ECO:0000256" key="2">
    <source>
        <dbReference type="ARBA" id="ARBA00022598"/>
    </source>
</evidence>
<keyword evidence="3" id="KW-0547">Nucleotide-binding</keyword>
<reference evidence="6" key="1">
    <citation type="submission" date="2021-11" db="EMBL/GenBank/DDBJ databases">
        <authorList>
            <person name="Herlambang A."/>
            <person name="Guo Y."/>
            <person name="Takashima Y."/>
            <person name="Nishizawa T."/>
        </authorList>
    </citation>
    <scope>NUCLEOTIDE SEQUENCE</scope>
    <source>
        <strain evidence="6">E1425</strain>
    </source>
</reference>
<dbReference type="GO" id="GO:0005524">
    <property type="term" value="F:ATP binding"/>
    <property type="evidence" value="ECO:0007669"/>
    <property type="project" value="UniProtKB-UniRule"/>
</dbReference>
<dbReference type="Gene3D" id="3.30.470.20">
    <property type="entry name" value="ATP-grasp fold, B domain"/>
    <property type="match status" value="1"/>
</dbReference>
<reference evidence="6" key="2">
    <citation type="journal article" date="2022" name="Microbiol. Resour. Announc.">
        <title>Whole-Genome Sequence of Entomortierella parvispora E1425, a Mucoromycotan Fungus Associated with Burkholderiaceae-Related Endosymbiotic Bacteria.</title>
        <authorList>
            <person name="Herlambang A."/>
            <person name="Guo Y."/>
            <person name="Takashima Y."/>
            <person name="Narisawa K."/>
            <person name="Ohta H."/>
            <person name="Nishizawa T."/>
        </authorList>
    </citation>
    <scope>NUCLEOTIDE SEQUENCE</scope>
    <source>
        <strain evidence="6">E1425</strain>
    </source>
</reference>
<evidence type="ECO:0000256" key="1">
    <source>
        <dbReference type="ARBA" id="ARBA00010871"/>
    </source>
</evidence>
<accession>A0A9P3H668</accession>
<dbReference type="GO" id="GO:0046872">
    <property type="term" value="F:metal ion binding"/>
    <property type="evidence" value="ECO:0007669"/>
    <property type="project" value="InterPro"/>
</dbReference>
<dbReference type="Pfam" id="PF07478">
    <property type="entry name" value="Dala_Dala_lig_C"/>
    <property type="match status" value="1"/>
</dbReference>
<keyword evidence="2" id="KW-0436">Ligase</keyword>
<dbReference type="PROSITE" id="PS50975">
    <property type="entry name" value="ATP_GRASP"/>
    <property type="match status" value="1"/>
</dbReference>
<evidence type="ECO:0000256" key="4">
    <source>
        <dbReference type="SAM" id="MobiDB-lite"/>
    </source>
</evidence>
<comment type="caution">
    <text evidence="6">The sequence shown here is derived from an EMBL/GenBank/DDBJ whole genome shotgun (WGS) entry which is preliminary data.</text>
</comment>
<dbReference type="InterPro" id="IPR011095">
    <property type="entry name" value="Dala_Dala_lig_C"/>
</dbReference>
<feature type="domain" description="ATP-grasp" evidence="5">
    <location>
        <begin position="199"/>
        <end position="429"/>
    </location>
</feature>